<protein>
    <submittedName>
        <fullName evidence="1">RCG39270</fullName>
    </submittedName>
</protein>
<evidence type="ECO:0000313" key="1">
    <source>
        <dbReference type="EMBL" id="EDM18111.1"/>
    </source>
</evidence>
<dbReference type="Proteomes" id="UP000234681">
    <property type="component" value="Chromosome 1"/>
</dbReference>
<organism evidence="1 2">
    <name type="scientific">Rattus norvegicus</name>
    <name type="common">Rat</name>
    <dbReference type="NCBI Taxonomy" id="10116"/>
    <lineage>
        <taxon>Eukaryota</taxon>
        <taxon>Metazoa</taxon>
        <taxon>Chordata</taxon>
        <taxon>Craniata</taxon>
        <taxon>Vertebrata</taxon>
        <taxon>Euteleostomi</taxon>
        <taxon>Mammalia</taxon>
        <taxon>Eutheria</taxon>
        <taxon>Euarchontoglires</taxon>
        <taxon>Glires</taxon>
        <taxon>Rodentia</taxon>
        <taxon>Myomorpha</taxon>
        <taxon>Muroidea</taxon>
        <taxon>Muridae</taxon>
        <taxon>Murinae</taxon>
        <taxon>Rattus</taxon>
    </lineage>
</organism>
<accession>A6I7B9</accession>
<dbReference type="EMBL" id="CH473956">
    <property type="protein sequence ID" value="EDM18111.1"/>
    <property type="molecule type" value="Genomic_DNA"/>
</dbReference>
<reference evidence="1 2" key="1">
    <citation type="submission" date="2005-09" db="EMBL/GenBank/DDBJ databases">
        <authorList>
            <person name="Mural R.J."/>
            <person name="Li P.W."/>
            <person name="Adams M.D."/>
            <person name="Amanatides P.G."/>
            <person name="Baden-Tillson H."/>
            <person name="Barnstead M."/>
            <person name="Chin S.H."/>
            <person name="Dew I."/>
            <person name="Evans C.A."/>
            <person name="Ferriera S."/>
            <person name="Flanigan M."/>
            <person name="Fosler C."/>
            <person name="Glodek A."/>
            <person name="Gu Z."/>
            <person name="Holt R.A."/>
            <person name="Jennings D."/>
            <person name="Kraft C.L."/>
            <person name="Lu F."/>
            <person name="Nguyen T."/>
            <person name="Nusskern D.R."/>
            <person name="Pfannkoch C.M."/>
            <person name="Sitter C."/>
            <person name="Sutton G.G."/>
            <person name="Venter J.C."/>
            <person name="Wang Z."/>
            <person name="Woodage T."/>
            <person name="Zheng X.H."/>
            <person name="Zhong F."/>
        </authorList>
    </citation>
    <scope>NUCLEOTIDE SEQUENCE [LARGE SCALE GENOMIC DNA]</scope>
    <source>
        <strain>BN</strain>
        <strain evidence="2">Sprague-Dawley</strain>
    </source>
</reference>
<evidence type="ECO:0000313" key="2">
    <source>
        <dbReference type="Proteomes" id="UP000234681"/>
    </source>
</evidence>
<sequence length="27" mass="3147">MNNPKVKAHGKKVLLRVWTTSRRSLLI</sequence>
<dbReference type="AlphaFoldDB" id="A6I7B9"/>
<proteinExistence type="predicted"/>
<name>A6I7B9_RAT</name>
<gene>
    <name evidence="1" type="ORF">rCG_39270</name>
</gene>